<evidence type="ECO:0000313" key="2">
    <source>
        <dbReference type="EMBL" id="KKW29362.1"/>
    </source>
</evidence>
<dbReference type="Proteomes" id="UP000034846">
    <property type="component" value="Unassembled WGS sequence"/>
</dbReference>
<dbReference type="EMBL" id="LCRD01000047">
    <property type="protein sequence ID" value="KKW29362.1"/>
    <property type="molecule type" value="Genomic_DNA"/>
</dbReference>
<dbReference type="AlphaFoldDB" id="A0A0G1ZMN3"/>
<keyword evidence="1" id="KW-1133">Transmembrane helix</keyword>
<comment type="caution">
    <text evidence="2">The sequence shown here is derived from an EMBL/GenBank/DDBJ whole genome shotgun (WGS) entry which is preliminary data.</text>
</comment>
<organism evidence="2 3">
    <name type="scientific">Candidatus Uhrbacteria bacterium GW2011_GWD2_52_7</name>
    <dbReference type="NCBI Taxonomy" id="1618989"/>
    <lineage>
        <taxon>Bacteria</taxon>
        <taxon>Candidatus Uhriibacteriota</taxon>
    </lineage>
</organism>
<accession>A0A0G1ZMN3</accession>
<gene>
    <name evidence="2" type="ORF">UY72_C0047G0003</name>
</gene>
<name>A0A0G1ZMN3_9BACT</name>
<keyword evidence="1" id="KW-0472">Membrane</keyword>
<evidence type="ECO:0000313" key="3">
    <source>
        <dbReference type="Proteomes" id="UP000034846"/>
    </source>
</evidence>
<proteinExistence type="predicted"/>
<sequence>MNKRMNNLKHWLNTEELSTNVDQEFKEGLYRRLVKKARPSWRLLIPMLVPVFALVALVVTVSFSLLSPLSNASFLKRVQAAYEETATSMRVADLYRHTIVIMNPGSGETVTETWTNIDGTVAYVEMADGGGVLERHLVKDGIRYAEAAFVDSLDQPTSSYYSGPGPQYMMTMPNNAAAIAHLGDPANSAVQCIEMTWKDDAAVAVEALRNELSELTSSSTALLDADRVRKLTDLLANPYVQDVGEQTLDGLGNVHVYRLQESYPGFDEEITNITEYSFDAETYMLVAISTADQLGRGKVSWHTTVDEVVALSALPGAIANPEAHGLKSFVPDVVQLEHLPEYELTEGCYRNADGQTAPEKLSNEETAEVYKRIHAAQEGRWDEANMKIEE</sequence>
<feature type="transmembrane region" description="Helical" evidence="1">
    <location>
        <begin position="41"/>
        <end position="66"/>
    </location>
</feature>
<keyword evidence="1" id="KW-0812">Transmembrane</keyword>
<evidence type="ECO:0000256" key="1">
    <source>
        <dbReference type="SAM" id="Phobius"/>
    </source>
</evidence>
<protein>
    <submittedName>
        <fullName evidence="2">Uncharacterized protein</fullName>
    </submittedName>
</protein>
<reference evidence="2 3" key="1">
    <citation type="journal article" date="2015" name="Nature">
        <title>rRNA introns, odd ribosomes, and small enigmatic genomes across a large radiation of phyla.</title>
        <authorList>
            <person name="Brown C.T."/>
            <person name="Hug L.A."/>
            <person name="Thomas B.C."/>
            <person name="Sharon I."/>
            <person name="Castelle C.J."/>
            <person name="Singh A."/>
            <person name="Wilkins M.J."/>
            <person name="Williams K.H."/>
            <person name="Banfield J.F."/>
        </authorList>
    </citation>
    <scope>NUCLEOTIDE SEQUENCE [LARGE SCALE GENOMIC DNA]</scope>
</reference>